<keyword evidence="4" id="KW-1185">Reference proteome</keyword>
<feature type="domain" description="HAT C-terminal dimerisation" evidence="1">
    <location>
        <begin position="117"/>
        <end position="199"/>
    </location>
</feature>
<dbReference type="InterPro" id="IPR012337">
    <property type="entry name" value="RNaseH-like_sf"/>
</dbReference>
<dbReference type="SUPFAM" id="SSF53098">
    <property type="entry name" value="Ribonuclease H-like"/>
    <property type="match status" value="1"/>
</dbReference>
<evidence type="ECO:0000313" key="4">
    <source>
        <dbReference type="Proteomes" id="UP000187406"/>
    </source>
</evidence>
<name>A0A1Q3BM14_CEPFO</name>
<dbReference type="GO" id="GO:0046983">
    <property type="term" value="F:protein dimerization activity"/>
    <property type="evidence" value="ECO:0007669"/>
    <property type="project" value="InterPro"/>
</dbReference>
<proteinExistence type="predicted"/>
<dbReference type="GO" id="GO:0003677">
    <property type="term" value="F:DNA binding"/>
    <property type="evidence" value="ECO:0007669"/>
    <property type="project" value="InterPro"/>
</dbReference>
<protein>
    <submittedName>
        <fullName evidence="3">Dimer_Tnp_hAT domain-containing protein/DUF4413 domain-containing protein</fullName>
    </submittedName>
</protein>
<dbReference type="InterPro" id="IPR025525">
    <property type="entry name" value="hAT-like_transposase_RNase-H"/>
</dbReference>
<dbReference type="EMBL" id="BDDD01000685">
    <property type="protein sequence ID" value="GAV69070.1"/>
    <property type="molecule type" value="Genomic_DNA"/>
</dbReference>
<gene>
    <name evidence="3" type="ORF">CFOL_v3_12571</name>
</gene>
<dbReference type="AlphaFoldDB" id="A0A1Q3BM14"/>
<organism evidence="3 4">
    <name type="scientific">Cephalotus follicularis</name>
    <name type="common">Albany pitcher plant</name>
    <dbReference type="NCBI Taxonomy" id="3775"/>
    <lineage>
        <taxon>Eukaryota</taxon>
        <taxon>Viridiplantae</taxon>
        <taxon>Streptophyta</taxon>
        <taxon>Embryophyta</taxon>
        <taxon>Tracheophyta</taxon>
        <taxon>Spermatophyta</taxon>
        <taxon>Magnoliopsida</taxon>
        <taxon>eudicotyledons</taxon>
        <taxon>Gunneridae</taxon>
        <taxon>Pentapetalae</taxon>
        <taxon>rosids</taxon>
        <taxon>fabids</taxon>
        <taxon>Oxalidales</taxon>
        <taxon>Cephalotaceae</taxon>
        <taxon>Cephalotus</taxon>
    </lineage>
</organism>
<dbReference type="OrthoDB" id="1301613at2759"/>
<dbReference type="PANTHER" id="PTHR23272:SF179">
    <property type="entry name" value="ZINC FINGER BED DOMAIN-CONTAINING PROTEIN RICESLEEPER 2-LIKE ISOFORM X1"/>
    <property type="match status" value="1"/>
</dbReference>
<evidence type="ECO:0000259" key="1">
    <source>
        <dbReference type="Pfam" id="PF05699"/>
    </source>
</evidence>
<feature type="domain" description="hAT-like transposase RNase-H fold" evidence="2">
    <location>
        <begin position="1"/>
        <end position="66"/>
    </location>
</feature>
<accession>A0A1Q3BM14</accession>
<dbReference type="PANTHER" id="PTHR23272">
    <property type="entry name" value="BED FINGER-RELATED"/>
    <property type="match status" value="1"/>
</dbReference>
<dbReference type="InterPro" id="IPR008906">
    <property type="entry name" value="HATC_C_dom"/>
</dbReference>
<dbReference type="InParanoid" id="A0A1Q3BM14"/>
<dbReference type="Pfam" id="PF05699">
    <property type="entry name" value="Dimer_Tnp_hAT"/>
    <property type="match status" value="1"/>
</dbReference>
<dbReference type="Pfam" id="PF14372">
    <property type="entry name" value="hAT-like_RNase-H"/>
    <property type="match status" value="1"/>
</dbReference>
<sequence length="276" mass="31357">MTNKMLAKFEKYWDTIHGIMAVACVLDPRYKMCLLEYFYEQIYGPERYEAEIEKINTTCFALLHEYQLQLSTGKGVVGSSNISSSSQLKSDKGGAVLEGYDKYVGLKKMKKTYVKSELEHYLEEDVLPREETFDILAWWKSNGIKYPTLQTIARDIYAIPIFTVASESTFSMGGRLVSPHHSRLHPTTVEALACTQSWLWADIGGMRCNHQFITFNELVIFNFRIISLAHNCLITLLCFGLAESKASNILPSTVGDDRDDDLNGEEESDIVDLVNY</sequence>
<reference evidence="4" key="1">
    <citation type="submission" date="2016-04" db="EMBL/GenBank/DDBJ databases">
        <title>Cephalotus genome sequencing.</title>
        <authorList>
            <person name="Fukushima K."/>
            <person name="Hasebe M."/>
            <person name="Fang X."/>
        </authorList>
    </citation>
    <scope>NUCLEOTIDE SEQUENCE [LARGE SCALE GENOMIC DNA]</scope>
    <source>
        <strain evidence="4">cv. St1</strain>
    </source>
</reference>
<evidence type="ECO:0000259" key="2">
    <source>
        <dbReference type="Pfam" id="PF14372"/>
    </source>
</evidence>
<evidence type="ECO:0000313" key="3">
    <source>
        <dbReference type="EMBL" id="GAV69070.1"/>
    </source>
</evidence>
<comment type="caution">
    <text evidence="3">The sequence shown here is derived from an EMBL/GenBank/DDBJ whole genome shotgun (WGS) entry which is preliminary data.</text>
</comment>
<dbReference type="Proteomes" id="UP000187406">
    <property type="component" value="Unassembled WGS sequence"/>
</dbReference>